<proteinExistence type="predicted"/>
<dbReference type="RefSeq" id="WP_132075512.1">
    <property type="nucleotide sequence ID" value="NZ_SLVU01000008.1"/>
</dbReference>
<evidence type="ECO:0000313" key="1">
    <source>
        <dbReference type="EMBL" id="TCN30146.1"/>
    </source>
</evidence>
<protein>
    <submittedName>
        <fullName evidence="1">Uncharacterized protein</fullName>
    </submittedName>
</protein>
<evidence type="ECO:0000313" key="2">
    <source>
        <dbReference type="Proteomes" id="UP000295043"/>
    </source>
</evidence>
<dbReference type="Proteomes" id="UP000295043">
    <property type="component" value="Unassembled WGS sequence"/>
</dbReference>
<reference evidence="1 2" key="1">
    <citation type="submission" date="2019-03" db="EMBL/GenBank/DDBJ databases">
        <title>Genomic Encyclopedia of Type Strains, Phase IV (KMG-V): Genome sequencing to study the core and pangenomes of soil and plant-associated prokaryotes.</title>
        <authorList>
            <person name="Whitman W."/>
        </authorList>
    </citation>
    <scope>NUCLEOTIDE SEQUENCE [LARGE SCALE GENOMIC DNA]</scope>
    <source>
        <strain evidence="1 2">23C40</strain>
    </source>
</reference>
<organism evidence="1 2">
    <name type="scientific">Sinorhizobium americanum</name>
    <dbReference type="NCBI Taxonomy" id="194963"/>
    <lineage>
        <taxon>Bacteria</taxon>
        <taxon>Pseudomonadati</taxon>
        <taxon>Pseudomonadota</taxon>
        <taxon>Alphaproteobacteria</taxon>
        <taxon>Hyphomicrobiales</taxon>
        <taxon>Rhizobiaceae</taxon>
        <taxon>Sinorhizobium/Ensifer group</taxon>
        <taxon>Sinorhizobium</taxon>
    </lineage>
</organism>
<dbReference type="EMBL" id="SLVU01000008">
    <property type="protein sequence ID" value="TCN30146.1"/>
    <property type="molecule type" value="Genomic_DNA"/>
</dbReference>
<sequence length="72" mass="7846">MPNEPDPIAPAGMSSSKLLDVCDQLREAEDFCRAIFMAAAGLHDKENTAVFQSLAEVAKEKIRGAITDLRQL</sequence>
<accession>A0A4R2BRT5</accession>
<name>A0A4R2BRT5_9HYPH</name>
<gene>
    <name evidence="1" type="ORF">EV184_10812</name>
</gene>
<dbReference type="AlphaFoldDB" id="A0A4R2BRT5"/>
<comment type="caution">
    <text evidence="1">The sequence shown here is derived from an EMBL/GenBank/DDBJ whole genome shotgun (WGS) entry which is preliminary data.</text>
</comment>